<evidence type="ECO:0000256" key="5">
    <source>
        <dbReference type="ARBA" id="ARBA00023004"/>
    </source>
</evidence>
<dbReference type="Pfam" id="PF02775">
    <property type="entry name" value="TPP_enzyme_C"/>
    <property type="match status" value="1"/>
</dbReference>
<dbReference type="PANTHER" id="PTHR48084">
    <property type="entry name" value="2-OXOGLUTARATE OXIDOREDUCTASE SUBUNIT KORB-RELATED"/>
    <property type="match status" value="1"/>
</dbReference>
<dbReference type="Proteomes" id="UP001500689">
    <property type="component" value="Unassembled WGS sequence"/>
</dbReference>
<dbReference type="Gene3D" id="3.40.920.10">
    <property type="entry name" value="Pyruvate-ferredoxin oxidoreductase, PFOR, domain III"/>
    <property type="match status" value="1"/>
</dbReference>
<keyword evidence="6" id="KW-0411">Iron-sulfur</keyword>
<feature type="domain" description="Pyruvate/ketoisovalerate oxidoreductase catalytic" evidence="7">
    <location>
        <begin position="706"/>
        <end position="891"/>
    </location>
</feature>
<dbReference type="InterPro" id="IPR046667">
    <property type="entry name" value="DUF6537"/>
</dbReference>
<dbReference type="InterPro" id="IPR019752">
    <property type="entry name" value="Pyrv/ketoisovalerate_OxRed_cat"/>
</dbReference>
<keyword evidence="2" id="KW-0479">Metal-binding</keyword>
<dbReference type="SUPFAM" id="SSF52518">
    <property type="entry name" value="Thiamin diphosphate-binding fold (THDP-binding)"/>
    <property type="match status" value="2"/>
</dbReference>
<proteinExistence type="predicted"/>
<evidence type="ECO:0000256" key="2">
    <source>
        <dbReference type="ARBA" id="ARBA00022485"/>
    </source>
</evidence>
<dbReference type="Pfam" id="PF20169">
    <property type="entry name" value="DUF6537"/>
    <property type="match status" value="1"/>
</dbReference>
<accession>A0ABP6Y258</accession>
<evidence type="ECO:0000259" key="9">
    <source>
        <dbReference type="Pfam" id="PF20169"/>
    </source>
</evidence>
<dbReference type="InterPro" id="IPR011766">
    <property type="entry name" value="TPP_enzyme_TPP-bd"/>
</dbReference>
<organism evidence="10 11">
    <name type="scientific">Amycolatopsis ultiminotia</name>
    <dbReference type="NCBI Taxonomy" id="543629"/>
    <lineage>
        <taxon>Bacteria</taxon>
        <taxon>Bacillati</taxon>
        <taxon>Actinomycetota</taxon>
        <taxon>Actinomycetes</taxon>
        <taxon>Pseudonocardiales</taxon>
        <taxon>Pseudonocardiaceae</taxon>
        <taxon>Amycolatopsis</taxon>
    </lineage>
</organism>
<dbReference type="CDD" id="cd07034">
    <property type="entry name" value="TPP_PYR_PFOR_IOR-alpha_like"/>
    <property type="match status" value="1"/>
</dbReference>
<keyword evidence="2" id="KW-0004">4Fe-4S</keyword>
<dbReference type="SUPFAM" id="SSF53323">
    <property type="entry name" value="Pyruvate-ferredoxin oxidoreductase, PFOR, domain III"/>
    <property type="match status" value="1"/>
</dbReference>
<dbReference type="InterPro" id="IPR002869">
    <property type="entry name" value="Pyrv_flavodox_OxRed_cen"/>
</dbReference>
<dbReference type="InterPro" id="IPR051457">
    <property type="entry name" value="2-oxoacid:Fd_oxidoreductase"/>
</dbReference>
<dbReference type="Gene3D" id="3.40.50.970">
    <property type="match status" value="2"/>
</dbReference>
<keyword evidence="11" id="KW-1185">Reference proteome</keyword>
<reference evidence="11" key="1">
    <citation type="journal article" date="2019" name="Int. J. Syst. Evol. Microbiol.">
        <title>The Global Catalogue of Microorganisms (GCM) 10K type strain sequencing project: providing services to taxonomists for standard genome sequencing and annotation.</title>
        <authorList>
            <consortium name="The Broad Institute Genomics Platform"/>
            <consortium name="The Broad Institute Genome Sequencing Center for Infectious Disease"/>
            <person name="Wu L."/>
            <person name="Ma J."/>
        </authorList>
    </citation>
    <scope>NUCLEOTIDE SEQUENCE [LARGE SCALE GENOMIC DNA]</scope>
    <source>
        <strain evidence="11">JCM 16898</strain>
    </source>
</reference>
<keyword evidence="4" id="KW-0560">Oxidoreductase</keyword>
<dbReference type="InterPro" id="IPR009014">
    <property type="entry name" value="Transketo_C/PFOR_II"/>
</dbReference>
<protein>
    <submittedName>
        <fullName evidence="10">Indolepyruvate ferredoxin oxidoreductase family protein</fullName>
    </submittedName>
</protein>
<name>A0ABP6Y258_9PSEU</name>
<keyword evidence="1" id="KW-0813">Transport</keyword>
<dbReference type="NCBIfam" id="NF009589">
    <property type="entry name" value="PRK13030.1"/>
    <property type="match status" value="1"/>
</dbReference>
<evidence type="ECO:0000256" key="4">
    <source>
        <dbReference type="ARBA" id="ARBA00023002"/>
    </source>
</evidence>
<evidence type="ECO:0000313" key="11">
    <source>
        <dbReference type="Proteomes" id="UP001500689"/>
    </source>
</evidence>
<dbReference type="Pfam" id="PF01558">
    <property type="entry name" value="POR"/>
    <property type="match status" value="1"/>
</dbReference>
<keyword evidence="3" id="KW-0249">Electron transport</keyword>
<feature type="domain" description="DUF6537" evidence="9">
    <location>
        <begin position="929"/>
        <end position="1123"/>
    </location>
</feature>
<feature type="domain" description="Thiamine pyrophosphate enzyme TPP-binding" evidence="8">
    <location>
        <begin position="434"/>
        <end position="578"/>
    </location>
</feature>
<keyword evidence="5" id="KW-0408">Iron</keyword>
<gene>
    <name evidence="10" type="ORF">GCM10022222_67560</name>
</gene>
<evidence type="ECO:0000313" key="10">
    <source>
        <dbReference type="EMBL" id="GAA3573660.1"/>
    </source>
</evidence>
<dbReference type="RefSeq" id="WP_344867198.1">
    <property type="nucleotide sequence ID" value="NZ_BAAAZN010000018.1"/>
</dbReference>
<comment type="caution">
    <text evidence="10">The sequence shown here is derived from an EMBL/GenBank/DDBJ whole genome shotgun (WGS) entry which is preliminary data.</text>
</comment>
<evidence type="ECO:0000256" key="3">
    <source>
        <dbReference type="ARBA" id="ARBA00022982"/>
    </source>
</evidence>
<evidence type="ECO:0000259" key="8">
    <source>
        <dbReference type="Pfam" id="PF02775"/>
    </source>
</evidence>
<dbReference type="NCBIfam" id="NF009588">
    <property type="entry name" value="PRK13029.1"/>
    <property type="match status" value="1"/>
</dbReference>
<evidence type="ECO:0000256" key="6">
    <source>
        <dbReference type="ARBA" id="ARBA00023014"/>
    </source>
</evidence>
<dbReference type="PANTHER" id="PTHR48084:SF3">
    <property type="entry name" value="SUBUNIT OF PYRUVATE:FLAVODOXIN OXIDOREDUCTASE"/>
    <property type="match status" value="1"/>
</dbReference>
<evidence type="ECO:0000259" key="7">
    <source>
        <dbReference type="Pfam" id="PF01558"/>
    </source>
</evidence>
<dbReference type="InterPro" id="IPR002880">
    <property type="entry name" value="Pyrv_Fd/Flavodoxin_OxRdtase_N"/>
</dbReference>
<dbReference type="SUPFAM" id="SSF52922">
    <property type="entry name" value="TK C-terminal domain-like"/>
    <property type="match status" value="1"/>
</dbReference>
<evidence type="ECO:0000256" key="1">
    <source>
        <dbReference type="ARBA" id="ARBA00022448"/>
    </source>
</evidence>
<dbReference type="EMBL" id="BAAAZN010000018">
    <property type="protein sequence ID" value="GAA3573660.1"/>
    <property type="molecule type" value="Genomic_DNA"/>
</dbReference>
<sequence>MTSSTVLTDRYLLGTGTVHLTGVQALARLPLDVRRADRRAGRDTGVFVSGYEGSPLAGYDLELARQRALLDEEEIVFRPAVNEELAATAVAGTQLAATRDERTVSGVAGFWYGKTPGLDRAADALRHANLMGTHPEGGAVVLVGDDPGAKSSTVPGTSERLLADLGMPVLSPADPQEVLDLGLHAVAMSRASGLWTALKIATQVADGAGLVRVDPDRVSPVLPDGGFRHTVTAQFAQPVLGRLEESQSGIRLETALRYARLNELNRITAAGPRARIGIVCAGATALAVDQALDALGVAGDDRIRVLRLGLVHPVEPTILAEFAEGLDEIVVVEEKRPMIETAVKELLYGRPGAPRVSGKKDPDGRALLSHSGELGADAIATGLGRRLGEFLPVTTAPVASRIELPMVTRTPYFCSGCPHNSSTKVPDGTLVGGGIGCHAMVLFMDPAQVGDVTGLTQMGGEGAQWIGMAPFLSTGHLVQNLGDGTFHHSGSLAIRAAVAAGVSITYKLLHNSAVAMTGGQQPEGRMGLPELTRWLQAEGVAKIVVTTEDPSRFRRIRLARGVKVRHRDRLVETQRELAEVPGVTVLIHDQECATEVRRKRKRGQLKAPLDKVLINERVCEGCGDCGAKSNCLSVQPVETEFGRKTRIDQPSCNSDLSCLDGDCPSFLTVRQGKAAKKALPADPGPLPEPVPAGRTDRHVLRIAGVGGSGVVTLSQIIGVAGMLAGREVKTLDQTGLAQKGGAVIADVALSVGPWERAPKAAQGEVDCYLGADILVAADPAHLAAVSRERTVALVSTAEVPTGRMVSDVAAAFPPIGELTDRIAGATRDAVFVDARRRSRELFGDDQYANLYLAGMAVQRGALPLPPEALEEAISVNGVAVQANLLAFRLGRADAAEPPAEPSGELPAEPGAEIRELLGLVGAPAGSELDRLLRIRVPDLVAYQNLRYARRYVEQVARVHRAEDERVPGSSELTEAVAHHLHRLMAYKDEYEVARLALDPAVDADVRERFGAGARVSFRLHPPVLRAMGLRRKISLGPWFRPVFRLLTVLRRLRGTPFDPFGPARVRRLERDLVREYEQVVAELAERVDPGSHALAVRIAGLPDTVRGYEDIKVRNAAAYRGELAELRARLSATTEQGS</sequence>
<dbReference type="InterPro" id="IPR029061">
    <property type="entry name" value="THDP-binding"/>
</dbReference>